<keyword evidence="5 8" id="KW-0812">Transmembrane</keyword>
<evidence type="ECO:0000313" key="11">
    <source>
        <dbReference type="Proteomes" id="UP000271374"/>
    </source>
</evidence>
<feature type="transmembrane region" description="Helical" evidence="8">
    <location>
        <begin position="353"/>
        <end position="375"/>
    </location>
</feature>
<accession>A0A3S0KMX4</accession>
<evidence type="ECO:0000313" key="10">
    <source>
        <dbReference type="EMBL" id="RTR34026.1"/>
    </source>
</evidence>
<feature type="transmembrane region" description="Helical" evidence="8">
    <location>
        <begin position="173"/>
        <end position="193"/>
    </location>
</feature>
<dbReference type="InterPro" id="IPR004812">
    <property type="entry name" value="Efflux_drug-R_Bcr/CmlA"/>
</dbReference>
<dbReference type="FunFam" id="1.20.1720.10:FF:000005">
    <property type="entry name" value="Bcr/CflA family efflux transporter"/>
    <property type="match status" value="1"/>
</dbReference>
<feature type="transmembrane region" description="Helical" evidence="8">
    <location>
        <begin position="143"/>
        <end position="161"/>
    </location>
</feature>
<keyword evidence="11" id="KW-1185">Reference proteome</keyword>
<comment type="caution">
    <text evidence="10">The sequence shown here is derived from an EMBL/GenBank/DDBJ whole genome shotgun (WGS) entry which is preliminary data.</text>
</comment>
<dbReference type="InterPro" id="IPR001958">
    <property type="entry name" value="Tet-R_TetA/multi-R_MdtG-like"/>
</dbReference>
<evidence type="ECO:0000256" key="8">
    <source>
        <dbReference type="RuleBase" id="RU365088"/>
    </source>
</evidence>
<name>A0A3S0KMX4_9BACI</name>
<feature type="transmembrane region" description="Helical" evidence="8">
    <location>
        <begin position="86"/>
        <end position="108"/>
    </location>
</feature>
<dbReference type="PRINTS" id="PR01035">
    <property type="entry name" value="TCRTETA"/>
</dbReference>
<dbReference type="InterPro" id="IPR036259">
    <property type="entry name" value="MFS_trans_sf"/>
</dbReference>
<feature type="transmembrane region" description="Helical" evidence="8">
    <location>
        <begin position="314"/>
        <end position="332"/>
    </location>
</feature>
<dbReference type="GO" id="GO:0042910">
    <property type="term" value="F:xenobiotic transmembrane transporter activity"/>
    <property type="evidence" value="ECO:0007669"/>
    <property type="project" value="InterPro"/>
</dbReference>
<comment type="similarity">
    <text evidence="2 8">Belongs to the major facilitator superfamily. Bcr/CmlA family.</text>
</comment>
<dbReference type="SUPFAM" id="SSF103473">
    <property type="entry name" value="MFS general substrate transporter"/>
    <property type="match status" value="1"/>
</dbReference>
<dbReference type="OrthoDB" id="9800416at2"/>
<dbReference type="EMBL" id="RXNT01000004">
    <property type="protein sequence ID" value="RTR34026.1"/>
    <property type="molecule type" value="Genomic_DNA"/>
</dbReference>
<dbReference type="AlphaFoldDB" id="A0A3S0KMX4"/>
<dbReference type="GO" id="GO:0005886">
    <property type="term" value="C:plasma membrane"/>
    <property type="evidence" value="ECO:0007669"/>
    <property type="project" value="UniProtKB-SubCell"/>
</dbReference>
<dbReference type="CDD" id="cd17320">
    <property type="entry name" value="MFS_MdfA_MDR_like"/>
    <property type="match status" value="1"/>
</dbReference>
<dbReference type="GO" id="GO:1990961">
    <property type="term" value="P:xenobiotic detoxification by transmembrane export across the plasma membrane"/>
    <property type="evidence" value="ECO:0007669"/>
    <property type="project" value="InterPro"/>
</dbReference>
<feature type="transmembrane region" description="Helical" evidence="8">
    <location>
        <begin position="258"/>
        <end position="277"/>
    </location>
</feature>
<evidence type="ECO:0000259" key="9">
    <source>
        <dbReference type="PROSITE" id="PS50850"/>
    </source>
</evidence>
<feature type="transmembrane region" description="Helical" evidence="8">
    <location>
        <begin position="114"/>
        <end position="131"/>
    </location>
</feature>
<feature type="transmembrane region" description="Helical" evidence="8">
    <location>
        <begin position="54"/>
        <end position="74"/>
    </location>
</feature>
<organism evidence="10 11">
    <name type="scientific">Bacillus yapensis</name>
    <dbReference type="NCBI Taxonomy" id="2492960"/>
    <lineage>
        <taxon>Bacteria</taxon>
        <taxon>Bacillati</taxon>
        <taxon>Bacillota</taxon>
        <taxon>Bacilli</taxon>
        <taxon>Bacillales</taxon>
        <taxon>Bacillaceae</taxon>
        <taxon>Bacillus</taxon>
    </lineage>
</organism>
<dbReference type="RefSeq" id="WP_126407872.1">
    <property type="nucleotide sequence ID" value="NZ_RXNT01000004.1"/>
</dbReference>
<comment type="subcellular location">
    <subcellularLocation>
        <location evidence="1 8">Cell membrane</location>
        <topology evidence="1 8">Multi-pass membrane protein</topology>
    </subcellularLocation>
</comment>
<protein>
    <recommendedName>
        <fullName evidence="8">Bcr/CflA family efflux transporter</fullName>
    </recommendedName>
</protein>
<keyword evidence="6 8" id="KW-1133">Transmembrane helix</keyword>
<evidence type="ECO:0000256" key="5">
    <source>
        <dbReference type="ARBA" id="ARBA00022692"/>
    </source>
</evidence>
<evidence type="ECO:0000256" key="1">
    <source>
        <dbReference type="ARBA" id="ARBA00004651"/>
    </source>
</evidence>
<proteinExistence type="inferred from homology"/>
<feature type="transmembrane region" description="Helical" evidence="8">
    <location>
        <begin position="222"/>
        <end position="243"/>
    </location>
</feature>
<evidence type="ECO:0000256" key="7">
    <source>
        <dbReference type="ARBA" id="ARBA00023136"/>
    </source>
</evidence>
<feature type="transmembrane region" description="Helical" evidence="8">
    <location>
        <begin position="17"/>
        <end position="34"/>
    </location>
</feature>
<feature type="domain" description="Major facilitator superfamily (MFS) profile" evidence="9">
    <location>
        <begin position="19"/>
        <end position="402"/>
    </location>
</feature>
<gene>
    <name evidence="10" type="ORF">EKG37_07385</name>
</gene>
<keyword evidence="4 8" id="KW-1003">Cell membrane</keyword>
<feature type="transmembrane region" description="Helical" evidence="8">
    <location>
        <begin position="381"/>
        <end position="398"/>
    </location>
</feature>
<keyword evidence="7 8" id="KW-0472">Membrane</keyword>
<feature type="transmembrane region" description="Helical" evidence="8">
    <location>
        <begin position="289"/>
        <end position="308"/>
    </location>
</feature>
<evidence type="ECO:0000256" key="2">
    <source>
        <dbReference type="ARBA" id="ARBA00006236"/>
    </source>
</evidence>
<dbReference type="Gene3D" id="1.20.1720.10">
    <property type="entry name" value="Multidrug resistance protein D"/>
    <property type="match status" value="1"/>
</dbReference>
<dbReference type="PANTHER" id="PTHR23502:SF132">
    <property type="entry name" value="POLYAMINE TRANSPORTER 2-RELATED"/>
    <property type="match status" value="1"/>
</dbReference>
<dbReference type="NCBIfam" id="TIGR00710">
    <property type="entry name" value="efflux_Bcr_CflA"/>
    <property type="match status" value="1"/>
</dbReference>
<evidence type="ECO:0000256" key="3">
    <source>
        <dbReference type="ARBA" id="ARBA00022448"/>
    </source>
</evidence>
<dbReference type="InterPro" id="IPR020846">
    <property type="entry name" value="MFS_dom"/>
</dbReference>
<evidence type="ECO:0000256" key="6">
    <source>
        <dbReference type="ARBA" id="ARBA00022989"/>
    </source>
</evidence>
<dbReference type="PANTHER" id="PTHR23502">
    <property type="entry name" value="MAJOR FACILITATOR SUPERFAMILY"/>
    <property type="match status" value="1"/>
</dbReference>
<dbReference type="InterPro" id="IPR011701">
    <property type="entry name" value="MFS"/>
</dbReference>
<keyword evidence="3 8" id="KW-0813">Transport</keyword>
<sequence>MENQLAETLPAKKERQIGMILVLGFLSALAPFAMDMYLPALPALAGDLQASTSLTQLSLTFCLIGLALGQLIAGPISDARGRRGPLIIGMIIFIVSSILCAFTSSIIVLILLRLIQGLAGSVGLVISRAIVRDYYSGNAMTKFFAVLMLVNGVAPIVAPVFGGQLLRFTPWNGVFVVLAVIGLCLLLGVIFKLPESLPKERRKTGGLKDTFSSFQGIIKDRVFIGMCLSQGFVFAAMFAYISGSSFVFQEIYNVSPQVYSAIFGINSIGIVLASQLSSRLSVHFGEKRILVIGLITAVCGSLTLLLMIQMQAGLIGVLVPLFVVITSVGLVAPTSTSLAMERQGRNAGSASALIGLLQMGLGAIATPIVGIGGSFTATPMGLVMAVSTVCAILSYLLLARGK</sequence>
<dbReference type="Proteomes" id="UP000271374">
    <property type="component" value="Unassembled WGS sequence"/>
</dbReference>
<dbReference type="PROSITE" id="PS50850">
    <property type="entry name" value="MFS"/>
    <property type="match status" value="1"/>
</dbReference>
<reference evidence="10 11" key="1">
    <citation type="submission" date="2018-12" db="EMBL/GenBank/DDBJ databases">
        <title>Bacillus yapensis draft genome sequence.</title>
        <authorList>
            <person name="Yu L."/>
            <person name="Xu X."/>
            <person name="Tang X."/>
        </authorList>
    </citation>
    <scope>NUCLEOTIDE SEQUENCE [LARGE SCALE GENOMIC DNA]</scope>
    <source>
        <strain evidence="10 11">XXST-01</strain>
    </source>
</reference>
<evidence type="ECO:0000256" key="4">
    <source>
        <dbReference type="ARBA" id="ARBA00022475"/>
    </source>
</evidence>
<dbReference type="Pfam" id="PF07690">
    <property type="entry name" value="MFS_1"/>
    <property type="match status" value="1"/>
</dbReference>